<protein>
    <submittedName>
        <fullName evidence="1">Uncharacterized protein</fullName>
    </submittedName>
</protein>
<organism evidence="1 2">
    <name type="scientific">Canavalia gladiata</name>
    <name type="common">Sword bean</name>
    <name type="synonym">Dolichos gladiatus</name>
    <dbReference type="NCBI Taxonomy" id="3824"/>
    <lineage>
        <taxon>Eukaryota</taxon>
        <taxon>Viridiplantae</taxon>
        <taxon>Streptophyta</taxon>
        <taxon>Embryophyta</taxon>
        <taxon>Tracheophyta</taxon>
        <taxon>Spermatophyta</taxon>
        <taxon>Magnoliopsida</taxon>
        <taxon>eudicotyledons</taxon>
        <taxon>Gunneridae</taxon>
        <taxon>Pentapetalae</taxon>
        <taxon>rosids</taxon>
        <taxon>fabids</taxon>
        <taxon>Fabales</taxon>
        <taxon>Fabaceae</taxon>
        <taxon>Papilionoideae</taxon>
        <taxon>50 kb inversion clade</taxon>
        <taxon>NPAAA clade</taxon>
        <taxon>indigoferoid/millettioid clade</taxon>
        <taxon>Phaseoleae</taxon>
        <taxon>Canavalia</taxon>
    </lineage>
</organism>
<gene>
    <name evidence="1" type="ORF">VNO77_26994</name>
</gene>
<dbReference type="EMBL" id="JAYMYQ010000006">
    <property type="protein sequence ID" value="KAK7323517.1"/>
    <property type="molecule type" value="Genomic_DNA"/>
</dbReference>
<evidence type="ECO:0000313" key="1">
    <source>
        <dbReference type="EMBL" id="KAK7323517.1"/>
    </source>
</evidence>
<keyword evidence="2" id="KW-1185">Reference proteome</keyword>
<sequence>MSEYPTPGYHAKGDRHNEPQAKCIAELRWGLMLLLARPSRLRFTRAHAYLHASRDFYPKALGFMSLPGETPDDL</sequence>
<accession>A0AAN9KTV2</accession>
<name>A0AAN9KTV2_CANGL</name>
<dbReference type="AlphaFoldDB" id="A0AAN9KTV2"/>
<reference evidence="1 2" key="1">
    <citation type="submission" date="2024-01" db="EMBL/GenBank/DDBJ databases">
        <title>The genomes of 5 underutilized Papilionoideae crops provide insights into root nodulation and disease resistanc.</title>
        <authorList>
            <person name="Jiang F."/>
        </authorList>
    </citation>
    <scope>NUCLEOTIDE SEQUENCE [LARGE SCALE GENOMIC DNA]</scope>
    <source>
        <strain evidence="1">LVBAO_FW01</strain>
        <tissue evidence="1">Leaves</tissue>
    </source>
</reference>
<proteinExistence type="predicted"/>
<comment type="caution">
    <text evidence="1">The sequence shown here is derived from an EMBL/GenBank/DDBJ whole genome shotgun (WGS) entry which is preliminary data.</text>
</comment>
<evidence type="ECO:0000313" key="2">
    <source>
        <dbReference type="Proteomes" id="UP001367508"/>
    </source>
</evidence>
<dbReference type="Proteomes" id="UP001367508">
    <property type="component" value="Unassembled WGS sequence"/>
</dbReference>